<organism evidence="2 3">
    <name type="scientific">Trueperella pyogenes</name>
    <dbReference type="NCBI Taxonomy" id="1661"/>
    <lineage>
        <taxon>Bacteria</taxon>
        <taxon>Bacillati</taxon>
        <taxon>Actinomycetota</taxon>
        <taxon>Actinomycetes</taxon>
        <taxon>Actinomycetales</taxon>
        <taxon>Actinomycetaceae</taxon>
        <taxon>Trueperella</taxon>
    </lineage>
</organism>
<dbReference type="Pfam" id="PF14133">
    <property type="entry name" value="DUF4300"/>
    <property type="match status" value="1"/>
</dbReference>
<accession>A0A2S0RL00</accession>
<dbReference type="InterPro" id="IPR025389">
    <property type="entry name" value="DUF4300"/>
</dbReference>
<reference evidence="2 3" key="1">
    <citation type="submission" date="2018-11" db="EMBL/GenBank/DDBJ databases">
        <title>Multidrug-resistant genes are associated with an 42-kb island TGI1 carrying a complex class 1 integron in a Trueperella pyogenes.</title>
        <authorList>
            <person name="Dong W."/>
        </authorList>
    </citation>
    <scope>NUCLEOTIDE SEQUENCE [LARGE SCALE GENOMIC DNA]</scope>
    <source>
        <strain evidence="2 3">TP4</strain>
    </source>
</reference>
<dbReference type="Proteomes" id="UP000275951">
    <property type="component" value="Chromosome"/>
</dbReference>
<evidence type="ECO:0000259" key="1">
    <source>
        <dbReference type="Pfam" id="PF14133"/>
    </source>
</evidence>
<sequence>MRIAGTCTHVCARQPDLICQALASFHEEESPGFVPKPRSVHGYDADHQISHTDGQISVVSVYVHDTLDAQAYSFVGHTGVLVETGDGLLFVEKLAFYAPYRAITFASRAELRDYLRMYDDGPNMDYGSPLIFENGHPMKV</sequence>
<dbReference type="AlphaFoldDB" id="A0A2S0RL00"/>
<evidence type="ECO:0000313" key="2">
    <source>
        <dbReference type="EMBL" id="AZR06324.1"/>
    </source>
</evidence>
<gene>
    <name evidence="2" type="ORF">EBQ10_02805</name>
</gene>
<feature type="domain" description="DUF4300" evidence="1">
    <location>
        <begin position="45"/>
        <end position="136"/>
    </location>
</feature>
<protein>
    <submittedName>
        <fullName evidence="2">DUF4300 family protein</fullName>
    </submittedName>
</protein>
<dbReference type="STRING" id="1661.CQ11_03840"/>
<evidence type="ECO:0000313" key="3">
    <source>
        <dbReference type="Proteomes" id="UP000275951"/>
    </source>
</evidence>
<dbReference type="EMBL" id="CP033905">
    <property type="protein sequence ID" value="AZR06324.1"/>
    <property type="molecule type" value="Genomic_DNA"/>
</dbReference>
<name>A0A2S0RL00_9ACTO</name>
<proteinExistence type="predicted"/>